<evidence type="ECO:0000256" key="1">
    <source>
        <dbReference type="SAM" id="Phobius"/>
    </source>
</evidence>
<dbReference type="GO" id="GO:0005886">
    <property type="term" value="C:plasma membrane"/>
    <property type="evidence" value="ECO:0007669"/>
    <property type="project" value="TreeGrafter"/>
</dbReference>
<dbReference type="EMBL" id="JRZE01000003">
    <property type="protein sequence ID" value="KHF45212.1"/>
    <property type="molecule type" value="Genomic_DNA"/>
</dbReference>
<sequence length="318" mass="31578">MAGLVIAVIAGLGMAIQSRVNGELSTRLGDVVLAAVISFGTGLLLLLLLLACSSRMRSGLSHVVPALRAGLLRPWHFLGGLAGATYVLGQAGTVALIGVALFTVGVVAGQTVSGLAVDKFGLGPAGRRAVTWPRTLGAVLMVGAVGVAVGGDLVDAELGRVWVLVLPVLAGMGMAVQQAFNGRIGAVVDSPLTAALVNFTAGTTALVVAWLVSLVAFGATAPTALPEDPVLYLGGVIGIVFITVAAVLVSWTGVLLFGLASVAGQLLGSVVVDHVVPATEEGVGTSTLLGCAVALVAVVVAAMGGRRGGGRALEESPS</sequence>
<feature type="transmembrane region" description="Helical" evidence="1">
    <location>
        <begin position="94"/>
        <end position="117"/>
    </location>
</feature>
<feature type="transmembrane region" description="Helical" evidence="1">
    <location>
        <begin position="230"/>
        <end position="249"/>
    </location>
</feature>
<feature type="transmembrane region" description="Helical" evidence="1">
    <location>
        <begin position="161"/>
        <end position="180"/>
    </location>
</feature>
<dbReference type="PANTHER" id="PTHR34821">
    <property type="entry name" value="INNER MEMBRANE PROTEIN YDCZ"/>
    <property type="match status" value="1"/>
</dbReference>
<accession>A0A837DCX2</accession>
<keyword evidence="1" id="KW-0812">Transmembrane</keyword>
<organism evidence="2 3">
    <name type="scientific">Saccharomonospora viridis</name>
    <dbReference type="NCBI Taxonomy" id="1852"/>
    <lineage>
        <taxon>Bacteria</taxon>
        <taxon>Bacillati</taxon>
        <taxon>Actinomycetota</taxon>
        <taxon>Actinomycetes</taxon>
        <taxon>Pseudonocardiales</taxon>
        <taxon>Pseudonocardiaceae</taxon>
        <taxon>Saccharomonospora</taxon>
    </lineage>
</organism>
<comment type="caution">
    <text evidence="2">The sequence shown here is derived from an EMBL/GenBank/DDBJ whole genome shotgun (WGS) entry which is preliminary data.</text>
</comment>
<dbReference type="Proteomes" id="UP000030848">
    <property type="component" value="Unassembled WGS sequence"/>
</dbReference>
<dbReference type="AlphaFoldDB" id="A0A837DCX2"/>
<keyword evidence="1" id="KW-0472">Membrane</keyword>
<dbReference type="Pfam" id="PF04657">
    <property type="entry name" value="DMT_YdcZ"/>
    <property type="match status" value="2"/>
</dbReference>
<keyword evidence="1" id="KW-1133">Transmembrane helix</keyword>
<name>A0A837DCX2_9PSEU</name>
<feature type="transmembrane region" description="Helical" evidence="1">
    <location>
        <begin position="192"/>
        <end position="218"/>
    </location>
</feature>
<gene>
    <name evidence="2" type="ORF">MINT15_20940</name>
</gene>
<dbReference type="OMA" id="VQTVIMP"/>
<evidence type="ECO:0008006" key="4">
    <source>
        <dbReference type="Google" id="ProtNLM"/>
    </source>
</evidence>
<feature type="transmembrane region" description="Helical" evidence="1">
    <location>
        <begin position="282"/>
        <end position="303"/>
    </location>
</feature>
<feature type="transmembrane region" description="Helical" evidence="1">
    <location>
        <begin position="129"/>
        <end position="149"/>
    </location>
</feature>
<feature type="transmembrane region" description="Helical" evidence="1">
    <location>
        <begin position="31"/>
        <end position="50"/>
    </location>
</feature>
<dbReference type="RefSeq" id="WP_012796003.1">
    <property type="nucleotide sequence ID" value="NZ_CALJZO010000109.1"/>
</dbReference>
<evidence type="ECO:0000313" key="3">
    <source>
        <dbReference type="Proteomes" id="UP000030848"/>
    </source>
</evidence>
<dbReference type="InterPro" id="IPR006750">
    <property type="entry name" value="YdcZ"/>
</dbReference>
<dbReference type="PANTHER" id="PTHR34821:SF2">
    <property type="entry name" value="INNER MEMBRANE PROTEIN YDCZ"/>
    <property type="match status" value="1"/>
</dbReference>
<protein>
    <recommendedName>
        <fullName evidence="4">Transporter family-2 protein</fullName>
    </recommendedName>
</protein>
<evidence type="ECO:0000313" key="2">
    <source>
        <dbReference type="EMBL" id="KHF45212.1"/>
    </source>
</evidence>
<proteinExistence type="predicted"/>
<reference evidence="2 3" key="1">
    <citation type="submission" date="2014-10" db="EMBL/GenBank/DDBJ databases">
        <title>Genome sequence of Micropolyspora internatus JCM3315.</title>
        <authorList>
            <person name="Shin S.-K."/>
            <person name="Yi H."/>
        </authorList>
    </citation>
    <scope>NUCLEOTIDE SEQUENCE [LARGE SCALE GENOMIC DNA]</scope>
    <source>
        <strain evidence="2 3">JCM 3315</strain>
    </source>
</reference>